<keyword evidence="1" id="KW-0678">Repressor</keyword>
<accession>A0ABZ2Q3C3</accession>
<dbReference type="CDD" id="cd01104">
    <property type="entry name" value="HTH_MlrA-CarA"/>
    <property type="match status" value="1"/>
</dbReference>
<dbReference type="EMBL" id="CP062176">
    <property type="protein sequence ID" value="WXK40461.1"/>
    <property type="molecule type" value="Genomic_DNA"/>
</dbReference>
<dbReference type="InterPro" id="IPR009061">
    <property type="entry name" value="DNA-bd_dom_put_sf"/>
</dbReference>
<protein>
    <submittedName>
        <fullName evidence="7">MerR family transcriptional regulator</fullName>
    </submittedName>
</protein>
<dbReference type="RefSeq" id="WP_013436445.1">
    <property type="nucleotide sequence ID" value="NZ_CP062176.1"/>
</dbReference>
<evidence type="ECO:0000259" key="6">
    <source>
        <dbReference type="PROSITE" id="PS51332"/>
    </source>
</evidence>
<keyword evidence="2" id="KW-0805">Transcription regulation</keyword>
<dbReference type="InterPro" id="IPR047057">
    <property type="entry name" value="MerR_fam"/>
</dbReference>
<dbReference type="PANTHER" id="PTHR30204:SF69">
    <property type="entry name" value="MERR-FAMILY TRANSCRIPTIONAL REGULATOR"/>
    <property type="match status" value="1"/>
</dbReference>
<dbReference type="Proteomes" id="UP001493153">
    <property type="component" value="Chromosome"/>
</dbReference>
<evidence type="ECO:0000256" key="3">
    <source>
        <dbReference type="ARBA" id="ARBA00023125"/>
    </source>
</evidence>
<sequence>MAKHISADGQMADAADFGPAQVDGADGRMHEKVTGVPEPSLSPVGIGALAHEIGLTRDTLRVWERRYGFPRPLRNAGGERLYPAEQVRKLRLVKQLLDAGHRPGNVLLHPEPVLRAMVRQSAPVSPHVDLAPLLELIDTERWTVLRNELMWRLVRVGIERFIDEIAIPLGARVGQTSMGGSPSATHAPALGQVLQDVVRRAVRLLTDGAHGARGRPCALLAAVPGAAHDVQLAMMEVLFVLARCRCAVMSAGVSIDEIADAARASDIDMVVLSMAAAPDAASAARAANELQTRLPPQVQLWTSGGNVPRRLAQQGIQHLVSMTHIDSAVAQWRRHRVLS</sequence>
<name>A0ABZ2Q3C3_9BURK</name>
<dbReference type="PROSITE" id="PS50937">
    <property type="entry name" value="HTH_MERR_2"/>
    <property type="match status" value="1"/>
</dbReference>
<dbReference type="SUPFAM" id="SSF46955">
    <property type="entry name" value="Putative DNA-binding domain"/>
    <property type="match status" value="1"/>
</dbReference>
<reference evidence="7 8" key="1">
    <citation type="submission" date="2020-09" db="EMBL/GenBank/DDBJ databases">
        <title>Genome sequences of Mycetohabitans spp.</title>
        <authorList>
            <person name="Carter M.E."/>
            <person name="Carpenter S.C.D."/>
            <person name="Bogdanove A.J."/>
        </authorList>
    </citation>
    <scope>NUCLEOTIDE SEQUENCE [LARGE SCALE GENOMIC DNA]</scope>
    <source>
        <strain evidence="7 8">B12</strain>
    </source>
</reference>
<dbReference type="SMART" id="SM00422">
    <property type="entry name" value="HTH_MERR"/>
    <property type="match status" value="1"/>
</dbReference>
<dbReference type="InterPro" id="IPR036724">
    <property type="entry name" value="Cobalamin-bd_sf"/>
</dbReference>
<feature type="domain" description="HTH merR-type" evidence="5">
    <location>
        <begin position="46"/>
        <end position="100"/>
    </location>
</feature>
<feature type="domain" description="B12-binding" evidence="6">
    <location>
        <begin position="215"/>
        <end position="339"/>
    </location>
</feature>
<gene>
    <name evidence="7" type="ORF">IHE29_14765</name>
</gene>
<evidence type="ECO:0000256" key="1">
    <source>
        <dbReference type="ARBA" id="ARBA00022491"/>
    </source>
</evidence>
<dbReference type="PANTHER" id="PTHR30204">
    <property type="entry name" value="REDOX-CYCLING DRUG-SENSING TRANSCRIPTIONAL ACTIVATOR SOXR"/>
    <property type="match status" value="1"/>
</dbReference>
<dbReference type="Pfam" id="PF13411">
    <property type="entry name" value="MerR_1"/>
    <property type="match status" value="1"/>
</dbReference>
<evidence type="ECO:0000256" key="4">
    <source>
        <dbReference type="ARBA" id="ARBA00023163"/>
    </source>
</evidence>
<proteinExistence type="predicted"/>
<keyword evidence="8" id="KW-1185">Reference proteome</keyword>
<dbReference type="Gene3D" id="1.10.1660.10">
    <property type="match status" value="1"/>
</dbReference>
<keyword evidence="3" id="KW-0238">DNA-binding</keyword>
<dbReference type="InterPro" id="IPR000551">
    <property type="entry name" value="MerR-type_HTH_dom"/>
</dbReference>
<evidence type="ECO:0000313" key="7">
    <source>
        <dbReference type="EMBL" id="WXK40461.1"/>
    </source>
</evidence>
<keyword evidence="4" id="KW-0804">Transcription</keyword>
<dbReference type="InterPro" id="IPR006158">
    <property type="entry name" value="Cobalamin-bd"/>
</dbReference>
<dbReference type="PROSITE" id="PS51332">
    <property type="entry name" value="B12_BINDING"/>
    <property type="match status" value="1"/>
</dbReference>
<evidence type="ECO:0000313" key="8">
    <source>
        <dbReference type="Proteomes" id="UP001493153"/>
    </source>
</evidence>
<evidence type="ECO:0000259" key="5">
    <source>
        <dbReference type="PROSITE" id="PS50937"/>
    </source>
</evidence>
<organism evidence="7 8">
    <name type="scientific">Mycetohabitans rhizoxinica</name>
    <dbReference type="NCBI Taxonomy" id="412963"/>
    <lineage>
        <taxon>Bacteria</taxon>
        <taxon>Pseudomonadati</taxon>
        <taxon>Pseudomonadota</taxon>
        <taxon>Betaproteobacteria</taxon>
        <taxon>Burkholderiales</taxon>
        <taxon>Burkholderiaceae</taxon>
        <taxon>Mycetohabitans</taxon>
    </lineage>
</organism>
<dbReference type="SUPFAM" id="SSF52242">
    <property type="entry name" value="Cobalamin (vitamin B12)-binding domain"/>
    <property type="match status" value="1"/>
</dbReference>
<dbReference type="Gene3D" id="3.40.50.280">
    <property type="entry name" value="Cobalamin-binding domain"/>
    <property type="match status" value="1"/>
</dbReference>
<evidence type="ECO:0000256" key="2">
    <source>
        <dbReference type="ARBA" id="ARBA00023015"/>
    </source>
</evidence>